<accession>F6EPI8</accession>
<gene>
    <name evidence="1" type="ordered locus">AS9A_0969</name>
</gene>
<reference evidence="1 2" key="1">
    <citation type="journal article" date="2011" name="J. Bacteriol.">
        <title>Complete genome sequence of Amycolicicoccus subflavus DQS3-9A1T, an actinomycete isolated from crude oil-polluted soil.</title>
        <authorList>
            <person name="Cai M."/>
            <person name="Chen W.M."/>
            <person name="Nie Y."/>
            <person name="Chi C.Q."/>
            <person name="Wang Y.N."/>
            <person name="Tang Y.Q."/>
            <person name="Li G.Y."/>
            <person name="Wu X.L."/>
        </authorList>
    </citation>
    <scope>NUCLEOTIDE SEQUENCE [LARGE SCALE GENOMIC DNA]</scope>
    <source>
        <strain evidence="2">DSM 45089 / DQS3-9A1</strain>
    </source>
</reference>
<sequence length="40" mass="4698">MTVRRPLITSLLLRILREVAIEATMPNVGAWRQEESRDEF</sequence>
<keyword evidence="2" id="KW-1185">Reference proteome</keyword>
<proteinExistence type="predicted"/>
<evidence type="ECO:0000313" key="1">
    <source>
        <dbReference type="EMBL" id="AEF39421.1"/>
    </source>
</evidence>
<protein>
    <submittedName>
        <fullName evidence="1">Uncharacterized protein</fullName>
    </submittedName>
</protein>
<dbReference type="EMBL" id="CP002786">
    <property type="protein sequence ID" value="AEF39421.1"/>
    <property type="molecule type" value="Genomic_DNA"/>
</dbReference>
<organism evidence="1 2">
    <name type="scientific">Hoyosella subflava (strain DSM 45089 / JCM 17490 / NBRC 109087 / DQS3-9A1)</name>
    <name type="common">Amycolicicoccus subflavus</name>
    <dbReference type="NCBI Taxonomy" id="443218"/>
    <lineage>
        <taxon>Bacteria</taxon>
        <taxon>Bacillati</taxon>
        <taxon>Actinomycetota</taxon>
        <taxon>Actinomycetes</taxon>
        <taxon>Mycobacteriales</taxon>
        <taxon>Hoyosellaceae</taxon>
        <taxon>Hoyosella</taxon>
    </lineage>
</organism>
<evidence type="ECO:0000313" key="2">
    <source>
        <dbReference type="Proteomes" id="UP000009235"/>
    </source>
</evidence>
<dbReference type="STRING" id="443218.AS9A_0969"/>
<dbReference type="HOGENOM" id="CLU_3283873_0_0_11"/>
<name>F6EPI8_HOYSD</name>
<dbReference type="AlphaFoldDB" id="F6EPI8"/>
<dbReference type="KEGG" id="asd:AS9A_0969"/>
<dbReference type="Proteomes" id="UP000009235">
    <property type="component" value="Chromosome"/>
</dbReference>